<feature type="transmembrane region" description="Helical" evidence="5">
    <location>
        <begin position="84"/>
        <end position="103"/>
    </location>
</feature>
<dbReference type="GO" id="GO:0009536">
    <property type="term" value="C:plastid"/>
    <property type="evidence" value="ECO:0007669"/>
    <property type="project" value="UniProtKB-SubCell"/>
</dbReference>
<feature type="transmembrane region" description="Helical" evidence="5">
    <location>
        <begin position="156"/>
        <end position="182"/>
    </location>
</feature>
<dbReference type="PaxDb" id="3880-AES92779"/>
<evidence type="ECO:0000313" key="7">
    <source>
        <dbReference type="EMBL" id="AFK46177.1"/>
    </source>
</evidence>
<dbReference type="Gramene" id="rna27990">
    <property type="protein sequence ID" value="RHN65093.1"/>
    <property type="gene ID" value="gene27990"/>
</dbReference>
<comment type="similarity">
    <text evidence="2">Belongs to the ycf33 family.</text>
</comment>
<keyword evidence="4" id="KW-0934">Plastid</keyword>
<dbReference type="EMBL" id="CM001220">
    <property type="protein sequence ID" value="AES92779.1"/>
    <property type="molecule type" value="Genomic_DNA"/>
</dbReference>
<keyword evidence="5 6" id="KW-0812">Transmembrane</keyword>
<dbReference type="Proteomes" id="UP000002051">
    <property type="component" value="Chromosome 4"/>
</dbReference>
<dbReference type="OrthoDB" id="1900844at2759"/>
<evidence type="ECO:0000256" key="2">
    <source>
        <dbReference type="ARBA" id="ARBA00010985"/>
    </source>
</evidence>
<evidence type="ECO:0000313" key="6">
    <source>
        <dbReference type="EMBL" id="AES92779.1"/>
    </source>
</evidence>
<reference evidence="11" key="5">
    <citation type="journal article" date="2018" name="Nat. Plants">
        <title>Whole-genome landscape of Medicago truncatula symbiotic genes.</title>
        <authorList>
            <person name="Pecrix Y."/>
            <person name="Staton S.E."/>
            <person name="Sallet E."/>
            <person name="Lelandais-Briere C."/>
            <person name="Moreau S."/>
            <person name="Carrere S."/>
            <person name="Blein T."/>
            <person name="Jardinaud M.F."/>
            <person name="Latrasse D."/>
            <person name="Zouine M."/>
            <person name="Zahm M."/>
            <person name="Kreplak J."/>
            <person name="Mayjonade B."/>
            <person name="Satge C."/>
            <person name="Perez M."/>
            <person name="Cauet S."/>
            <person name="Marande W."/>
            <person name="Chantry-Darmon C."/>
            <person name="Lopez-Roques C."/>
            <person name="Bouchez O."/>
            <person name="Berard A."/>
            <person name="Debelle F."/>
            <person name="Munos S."/>
            <person name="Bendahmane A."/>
            <person name="Berges H."/>
            <person name="Niebel A."/>
            <person name="Buitink J."/>
            <person name="Frugier F."/>
            <person name="Benhamed M."/>
            <person name="Crespi M."/>
            <person name="Gouzy J."/>
            <person name="Gamas P."/>
        </authorList>
    </citation>
    <scope>NUCLEOTIDE SEQUENCE [LARGE SCALE GENOMIC DNA]</scope>
    <source>
        <strain evidence="11">cv. Jemalong A17</strain>
    </source>
</reference>
<dbReference type="Pfam" id="PF05421">
    <property type="entry name" value="DUF751"/>
    <property type="match status" value="1"/>
</dbReference>
<reference evidence="9" key="4">
    <citation type="submission" date="2015-04" db="UniProtKB">
        <authorList>
            <consortium name="EnsemblPlants"/>
        </authorList>
    </citation>
    <scope>IDENTIFICATION</scope>
    <source>
        <strain evidence="9">cv. Jemalong A17</strain>
    </source>
</reference>
<keyword evidence="5" id="KW-0472">Membrane</keyword>
<evidence type="ECO:0000256" key="5">
    <source>
        <dbReference type="SAM" id="Phobius"/>
    </source>
</evidence>
<gene>
    <name evidence="9" type="primary">11439079</name>
    <name evidence="6" type="ordered locus">MTR_4g133770</name>
    <name evidence="8" type="ORF">MtrunA17_Chr4g0076191</name>
</gene>
<reference evidence="8" key="6">
    <citation type="journal article" date="2018" name="Nat. Plants">
        <title>Whole-genome landscape of Medicago truncatula symbiotic genes.</title>
        <authorList>
            <person name="Pecrix Y."/>
            <person name="Gamas P."/>
            <person name="Carrere S."/>
        </authorList>
    </citation>
    <scope>NUCLEOTIDE SEQUENCE</scope>
    <source>
        <tissue evidence="8">Leaves</tissue>
    </source>
</reference>
<dbReference type="Proteomes" id="UP000265566">
    <property type="component" value="Chromosome 4"/>
</dbReference>
<dbReference type="KEGG" id="mtr:11439079"/>
<name>G7JMV6_MEDTR</name>
<reference evidence="6 10" key="3">
    <citation type="journal article" date="2014" name="BMC Genomics">
        <title>An improved genome release (version Mt4.0) for the model legume Medicago truncatula.</title>
        <authorList>
            <person name="Tang H."/>
            <person name="Krishnakumar V."/>
            <person name="Bidwell S."/>
            <person name="Rosen B."/>
            <person name="Chan A."/>
            <person name="Zhou S."/>
            <person name="Gentzbittel L."/>
            <person name="Childs K.L."/>
            <person name="Yandell M."/>
            <person name="Gundlach H."/>
            <person name="Mayer K.F."/>
            <person name="Schwartz D.C."/>
            <person name="Town C.D."/>
        </authorList>
    </citation>
    <scope>GENOME REANNOTATION</scope>
    <source>
        <strain evidence="9 10">cv. Jemalong A17</strain>
    </source>
</reference>
<evidence type="ECO:0000313" key="8">
    <source>
        <dbReference type="EMBL" id="RHN65093.1"/>
    </source>
</evidence>
<dbReference type="OMA" id="HSSVVIM"/>
<reference evidence="7" key="2">
    <citation type="submission" date="2012-05" db="EMBL/GenBank/DDBJ databases">
        <authorList>
            <person name="Krishnakumar V."/>
            <person name="Cheung F."/>
            <person name="Xiao Y."/>
            <person name="Chan A."/>
            <person name="Moskal W.A."/>
            <person name="Town C.D."/>
        </authorList>
    </citation>
    <scope>NUCLEOTIDE SEQUENCE</scope>
</reference>
<dbReference type="PANTHER" id="PTHR36049">
    <property type="entry name" value="TRANSMEMBRANE PROTEIN"/>
    <property type="match status" value="1"/>
</dbReference>
<evidence type="ECO:0000256" key="1">
    <source>
        <dbReference type="ARBA" id="ARBA00004474"/>
    </source>
</evidence>
<evidence type="ECO:0000313" key="11">
    <source>
        <dbReference type="Proteomes" id="UP000265566"/>
    </source>
</evidence>
<protein>
    <recommendedName>
        <fullName evidence="3">Uncharacterized protein ycf33</fullName>
    </recommendedName>
</protein>
<proteinExistence type="evidence at transcript level"/>
<feature type="transmembrane region" description="Helical" evidence="5">
    <location>
        <begin position="129"/>
        <end position="149"/>
    </location>
</feature>
<dbReference type="HOGENOM" id="CLU_087129_0_0_1"/>
<dbReference type="EMBL" id="PSQE01000004">
    <property type="protein sequence ID" value="RHN65093.1"/>
    <property type="molecule type" value="Genomic_DNA"/>
</dbReference>
<reference evidence="6 10" key="1">
    <citation type="journal article" date="2011" name="Nature">
        <title>The Medicago genome provides insight into the evolution of rhizobial symbioses.</title>
        <authorList>
            <person name="Young N.D."/>
            <person name="Debelle F."/>
            <person name="Oldroyd G.E."/>
            <person name="Geurts R."/>
            <person name="Cannon S.B."/>
            <person name="Udvardi M.K."/>
            <person name="Benedito V.A."/>
            <person name="Mayer K.F."/>
            <person name="Gouzy J."/>
            <person name="Schoof H."/>
            <person name="Van de Peer Y."/>
            <person name="Proost S."/>
            <person name="Cook D.R."/>
            <person name="Meyers B.C."/>
            <person name="Spannagl M."/>
            <person name="Cheung F."/>
            <person name="De Mita S."/>
            <person name="Krishnakumar V."/>
            <person name="Gundlach H."/>
            <person name="Zhou S."/>
            <person name="Mudge J."/>
            <person name="Bharti A.K."/>
            <person name="Murray J.D."/>
            <person name="Naoumkina M.A."/>
            <person name="Rosen B."/>
            <person name="Silverstein K.A."/>
            <person name="Tang H."/>
            <person name="Rombauts S."/>
            <person name="Zhao P.X."/>
            <person name="Zhou P."/>
            <person name="Barbe V."/>
            <person name="Bardou P."/>
            <person name="Bechner M."/>
            <person name="Bellec A."/>
            <person name="Berger A."/>
            <person name="Berges H."/>
            <person name="Bidwell S."/>
            <person name="Bisseling T."/>
            <person name="Choisne N."/>
            <person name="Couloux A."/>
            <person name="Denny R."/>
            <person name="Deshpande S."/>
            <person name="Dai X."/>
            <person name="Doyle J.J."/>
            <person name="Dudez A.M."/>
            <person name="Farmer A.D."/>
            <person name="Fouteau S."/>
            <person name="Franken C."/>
            <person name="Gibelin C."/>
            <person name="Gish J."/>
            <person name="Goldstein S."/>
            <person name="Gonzalez A.J."/>
            <person name="Green P.J."/>
            <person name="Hallab A."/>
            <person name="Hartog M."/>
            <person name="Hua A."/>
            <person name="Humphray S.J."/>
            <person name="Jeong D.H."/>
            <person name="Jing Y."/>
            <person name="Jocker A."/>
            <person name="Kenton S.M."/>
            <person name="Kim D.J."/>
            <person name="Klee K."/>
            <person name="Lai H."/>
            <person name="Lang C."/>
            <person name="Lin S."/>
            <person name="Macmil S.L."/>
            <person name="Magdelenat G."/>
            <person name="Matthews L."/>
            <person name="McCorrison J."/>
            <person name="Monaghan E.L."/>
            <person name="Mun J.H."/>
            <person name="Najar F.Z."/>
            <person name="Nicholson C."/>
            <person name="Noirot C."/>
            <person name="O'Bleness M."/>
            <person name="Paule C.R."/>
            <person name="Poulain J."/>
            <person name="Prion F."/>
            <person name="Qin B."/>
            <person name="Qu C."/>
            <person name="Retzel E.F."/>
            <person name="Riddle C."/>
            <person name="Sallet E."/>
            <person name="Samain S."/>
            <person name="Samson N."/>
            <person name="Sanders I."/>
            <person name="Saurat O."/>
            <person name="Scarpelli C."/>
            <person name="Schiex T."/>
            <person name="Segurens B."/>
            <person name="Severin A.J."/>
            <person name="Sherrier D.J."/>
            <person name="Shi R."/>
            <person name="Sims S."/>
            <person name="Singer S.R."/>
            <person name="Sinharoy S."/>
            <person name="Sterck L."/>
            <person name="Viollet A."/>
            <person name="Wang B.B."/>
            <person name="Wang K."/>
            <person name="Wang M."/>
            <person name="Wang X."/>
            <person name="Warfsmann J."/>
            <person name="Weissenbach J."/>
            <person name="White D.D."/>
            <person name="White J.D."/>
            <person name="Wiley G.B."/>
            <person name="Wincker P."/>
            <person name="Xing Y."/>
            <person name="Yang L."/>
            <person name="Yao Z."/>
            <person name="Ying F."/>
            <person name="Zhai J."/>
            <person name="Zhou L."/>
            <person name="Zuber A."/>
            <person name="Denarie J."/>
            <person name="Dixon R.A."/>
            <person name="May G.D."/>
            <person name="Schwartz D.C."/>
            <person name="Rogers J."/>
            <person name="Quetier F."/>
            <person name="Town C.D."/>
            <person name="Roe B.A."/>
        </authorList>
    </citation>
    <scope>NUCLEOTIDE SEQUENCE [LARGE SCALE GENOMIC DNA]</scope>
    <source>
        <strain evidence="6">A17</strain>
        <strain evidence="9 10">cv. Jemalong A17</strain>
    </source>
</reference>
<dbReference type="eggNOG" id="ENOG502S1EU">
    <property type="taxonomic scope" value="Eukaryota"/>
</dbReference>
<evidence type="ECO:0000313" key="10">
    <source>
        <dbReference type="Proteomes" id="UP000002051"/>
    </source>
</evidence>
<keyword evidence="5" id="KW-1133">Transmembrane helix</keyword>
<evidence type="ECO:0000256" key="3">
    <source>
        <dbReference type="ARBA" id="ARBA00021584"/>
    </source>
</evidence>
<evidence type="ECO:0000256" key="4">
    <source>
        <dbReference type="ARBA" id="ARBA00022640"/>
    </source>
</evidence>
<sequence length="191" mass="21056">MKNLSLKLKIQLPNSSNPSCSLFTPKVFIKPIKVLGIKNFKNPPSKYAIKLREASQISLKHTPTVEDAQRAPSMKLPFLENENSRIVIIGAVSVGILLVLNGMDEQKALAFVPEGPLLEEEFWDNVRRYGLYALTVSTGAIYTILVPIFELLKNPITAILIIAILGGGFYIVSQVLTAMVGVSDFSYDYAN</sequence>
<dbReference type="InterPro" id="IPR008470">
    <property type="entry name" value="Uncharacterised_Ycf33"/>
</dbReference>
<dbReference type="EMBL" id="BT146383">
    <property type="protein sequence ID" value="AFK46177.1"/>
    <property type="molecule type" value="mRNA"/>
</dbReference>
<comment type="subcellular location">
    <subcellularLocation>
        <location evidence="1">Plastid</location>
    </subcellularLocation>
</comment>
<evidence type="ECO:0000313" key="9">
    <source>
        <dbReference type="EnsemblPlants" id="AES92779"/>
    </source>
</evidence>
<dbReference type="PANTHER" id="PTHR36049:SF3">
    <property type="match status" value="1"/>
</dbReference>
<accession>G7JMV6</accession>
<dbReference type="AlphaFoldDB" id="G7JMV6"/>
<dbReference type="STRING" id="3880.G7JMV6"/>
<organism evidence="6 10">
    <name type="scientific">Medicago truncatula</name>
    <name type="common">Barrel medic</name>
    <name type="synonym">Medicago tribuloides</name>
    <dbReference type="NCBI Taxonomy" id="3880"/>
    <lineage>
        <taxon>Eukaryota</taxon>
        <taxon>Viridiplantae</taxon>
        <taxon>Streptophyta</taxon>
        <taxon>Embryophyta</taxon>
        <taxon>Tracheophyta</taxon>
        <taxon>Spermatophyta</taxon>
        <taxon>Magnoliopsida</taxon>
        <taxon>eudicotyledons</taxon>
        <taxon>Gunneridae</taxon>
        <taxon>Pentapetalae</taxon>
        <taxon>rosids</taxon>
        <taxon>fabids</taxon>
        <taxon>Fabales</taxon>
        <taxon>Fabaceae</taxon>
        <taxon>Papilionoideae</taxon>
        <taxon>50 kb inversion clade</taxon>
        <taxon>NPAAA clade</taxon>
        <taxon>Hologalegina</taxon>
        <taxon>IRL clade</taxon>
        <taxon>Trifolieae</taxon>
        <taxon>Medicago</taxon>
    </lineage>
</organism>
<keyword evidence="10" id="KW-1185">Reference proteome</keyword>
<dbReference type="EnsemblPlants" id="AES92779">
    <property type="protein sequence ID" value="AES92779"/>
    <property type="gene ID" value="MTR_4g133770"/>
</dbReference>